<sequence>MPEDGISYRLQEIKFGSFIPDRNQSIVENKGEDSDSASSIQLEPCGGALNGTQMVVRRLQFSESSTSARPTPGEKTDYEDNRNVKQGLPVGYWSSEALSKGESAIGKPLYTDSFTASMTRISYARVLVEADVSQPLLDSIDIVIPTGSIQQQIEYDWRPKFCSVYEIWAQS</sequence>
<protein>
    <submittedName>
        <fullName evidence="2">Uncharacterized protein</fullName>
    </submittedName>
</protein>
<proteinExistence type="predicted"/>
<dbReference type="Proteomes" id="UP001371456">
    <property type="component" value="Unassembled WGS sequence"/>
</dbReference>
<reference evidence="2 3" key="1">
    <citation type="submission" date="2024-02" db="EMBL/GenBank/DDBJ databases">
        <title>de novo genome assembly of Solanum bulbocastanum strain 11H21.</title>
        <authorList>
            <person name="Hosaka A.J."/>
        </authorList>
    </citation>
    <scope>NUCLEOTIDE SEQUENCE [LARGE SCALE GENOMIC DNA]</scope>
    <source>
        <tissue evidence="2">Young leaves</tissue>
    </source>
</reference>
<accession>A0AAN8THS3</accession>
<evidence type="ECO:0000313" key="2">
    <source>
        <dbReference type="EMBL" id="KAK6786919.1"/>
    </source>
</evidence>
<name>A0AAN8THS3_SOLBU</name>
<evidence type="ECO:0000256" key="1">
    <source>
        <dbReference type="SAM" id="MobiDB-lite"/>
    </source>
</evidence>
<feature type="compositionally biased region" description="Basic and acidic residues" evidence="1">
    <location>
        <begin position="72"/>
        <end position="82"/>
    </location>
</feature>
<dbReference type="EMBL" id="JBANQN010000006">
    <property type="protein sequence ID" value="KAK6786919.1"/>
    <property type="molecule type" value="Genomic_DNA"/>
</dbReference>
<keyword evidence="3" id="KW-1185">Reference proteome</keyword>
<dbReference type="InterPro" id="IPR040256">
    <property type="entry name" value="At4g02000-like"/>
</dbReference>
<dbReference type="AlphaFoldDB" id="A0AAN8THS3"/>
<comment type="caution">
    <text evidence="2">The sequence shown here is derived from an EMBL/GenBank/DDBJ whole genome shotgun (WGS) entry which is preliminary data.</text>
</comment>
<gene>
    <name evidence="2" type="ORF">RDI58_015444</name>
</gene>
<evidence type="ECO:0000313" key="3">
    <source>
        <dbReference type="Proteomes" id="UP001371456"/>
    </source>
</evidence>
<organism evidence="2 3">
    <name type="scientific">Solanum bulbocastanum</name>
    <name type="common">Wild potato</name>
    <dbReference type="NCBI Taxonomy" id="147425"/>
    <lineage>
        <taxon>Eukaryota</taxon>
        <taxon>Viridiplantae</taxon>
        <taxon>Streptophyta</taxon>
        <taxon>Embryophyta</taxon>
        <taxon>Tracheophyta</taxon>
        <taxon>Spermatophyta</taxon>
        <taxon>Magnoliopsida</taxon>
        <taxon>eudicotyledons</taxon>
        <taxon>Gunneridae</taxon>
        <taxon>Pentapetalae</taxon>
        <taxon>asterids</taxon>
        <taxon>lamiids</taxon>
        <taxon>Solanales</taxon>
        <taxon>Solanaceae</taxon>
        <taxon>Solanoideae</taxon>
        <taxon>Solaneae</taxon>
        <taxon>Solanum</taxon>
    </lineage>
</organism>
<dbReference type="PANTHER" id="PTHR31286:SF180">
    <property type="entry name" value="OS10G0362600 PROTEIN"/>
    <property type="match status" value="1"/>
</dbReference>
<dbReference type="PANTHER" id="PTHR31286">
    <property type="entry name" value="GLYCINE-RICH CELL WALL STRUCTURAL PROTEIN 1.8-LIKE"/>
    <property type="match status" value="1"/>
</dbReference>
<feature type="region of interest" description="Disordered" evidence="1">
    <location>
        <begin position="61"/>
        <end position="82"/>
    </location>
</feature>